<keyword evidence="5" id="KW-1185">Reference proteome</keyword>
<sequence length="599" mass="65508">MLQLSFLTYLWLAAGLVAGEDLTIYQRRFWHNAAILGDNLYIDGGSMSNHVNGSLPEGTEYNTRAVLNTTVISLKNDWNNTNVEKSYHGYGQNTLGVKIFALWTNQKLGQIFRWGGERTDDSQVAKDYPVMWYLKNDTSNSDLWYETPADEDNPPGVSGTPVTCGGKHLYFGGSVSNKTYAKVQVNKLSKGVLEYNPDTKVWTRHENSSYPKPYGTHKMGEAVCIEDLISKPVVLLFGGRYTNPDTGDTQPNALSTVTLYDVNTHEWYEQNTTGLAGTHRSEFCSVGAKGKNGTYEIYAYGGDGKGGTQGSVCILTLPDFHWVCPTALSKGPARLHHVCVTRKNQMISVGGARSFFNFSDPDPWGNGLGILDLTELKWKNDYNASAPEYDSPDVIKEWYADAAREQPLWASDSIKAMFSKSSDTTDSNQNNTNSTTDSSGNQSTESTGSSTNVGAIAGGTVGGVALIALVAFAIWFFRRRPNTDIPEKAELEETSPQHYPSPHAHSATPASHLTHRSHLQSSHTSHTSPSDPSDPTEHLVSSPSTTMLQKSYSLSLPAPTFQDPSPGFHEIAADVPRVELDGGVVTAVSPNSTWRPDGW</sequence>
<dbReference type="Gene3D" id="2.120.10.80">
    <property type="entry name" value="Kelch-type beta propeller"/>
    <property type="match status" value="1"/>
</dbReference>
<keyword evidence="2" id="KW-1133">Transmembrane helix</keyword>
<evidence type="ECO:0000256" key="3">
    <source>
        <dbReference type="SAM" id="SignalP"/>
    </source>
</evidence>
<feature type="signal peptide" evidence="3">
    <location>
        <begin position="1"/>
        <end position="19"/>
    </location>
</feature>
<accession>A0A9N9VFT5</accession>
<feature type="transmembrane region" description="Helical" evidence="2">
    <location>
        <begin position="453"/>
        <end position="477"/>
    </location>
</feature>
<dbReference type="Proteomes" id="UP000696573">
    <property type="component" value="Unassembled WGS sequence"/>
</dbReference>
<gene>
    <name evidence="4" type="ORF">CRHIZ90672A_00004226</name>
</gene>
<dbReference type="InterPro" id="IPR015915">
    <property type="entry name" value="Kelch-typ_b-propeller"/>
</dbReference>
<feature type="region of interest" description="Disordered" evidence="1">
    <location>
        <begin position="420"/>
        <end position="450"/>
    </location>
</feature>
<comment type="caution">
    <text evidence="4">The sequence shown here is derived from an EMBL/GenBank/DDBJ whole genome shotgun (WGS) entry which is preliminary data.</text>
</comment>
<feature type="compositionally biased region" description="Low complexity" evidence="1">
    <location>
        <begin position="421"/>
        <end position="444"/>
    </location>
</feature>
<feature type="region of interest" description="Disordered" evidence="1">
    <location>
        <begin position="491"/>
        <end position="544"/>
    </location>
</feature>
<dbReference type="EMBL" id="CABFNQ020000676">
    <property type="protein sequence ID" value="CAH0022415.1"/>
    <property type="molecule type" value="Genomic_DNA"/>
</dbReference>
<reference evidence="4" key="1">
    <citation type="submission" date="2021-10" db="EMBL/GenBank/DDBJ databases">
        <authorList>
            <person name="Piombo E."/>
        </authorList>
    </citation>
    <scope>NUCLEOTIDE SEQUENCE</scope>
</reference>
<evidence type="ECO:0000313" key="5">
    <source>
        <dbReference type="Proteomes" id="UP000696573"/>
    </source>
</evidence>
<evidence type="ECO:0000313" key="4">
    <source>
        <dbReference type="EMBL" id="CAH0022415.1"/>
    </source>
</evidence>
<dbReference type="AlphaFoldDB" id="A0A9N9VFT5"/>
<keyword evidence="3" id="KW-0732">Signal</keyword>
<feature type="compositionally biased region" description="Low complexity" evidence="1">
    <location>
        <begin position="519"/>
        <end position="533"/>
    </location>
</feature>
<feature type="chain" id="PRO_5040206006" description="Kelch repeat protein" evidence="3">
    <location>
        <begin position="20"/>
        <end position="599"/>
    </location>
</feature>
<dbReference type="OrthoDB" id="540004at2759"/>
<evidence type="ECO:0008006" key="6">
    <source>
        <dbReference type="Google" id="ProtNLM"/>
    </source>
</evidence>
<dbReference type="SUPFAM" id="SSF117281">
    <property type="entry name" value="Kelch motif"/>
    <property type="match status" value="1"/>
</dbReference>
<keyword evidence="2" id="KW-0472">Membrane</keyword>
<evidence type="ECO:0000256" key="2">
    <source>
        <dbReference type="SAM" id="Phobius"/>
    </source>
</evidence>
<organism evidence="4 5">
    <name type="scientific">Clonostachys rhizophaga</name>
    <dbReference type="NCBI Taxonomy" id="160324"/>
    <lineage>
        <taxon>Eukaryota</taxon>
        <taxon>Fungi</taxon>
        <taxon>Dikarya</taxon>
        <taxon>Ascomycota</taxon>
        <taxon>Pezizomycotina</taxon>
        <taxon>Sordariomycetes</taxon>
        <taxon>Hypocreomycetidae</taxon>
        <taxon>Hypocreales</taxon>
        <taxon>Bionectriaceae</taxon>
        <taxon>Clonostachys</taxon>
    </lineage>
</organism>
<proteinExistence type="predicted"/>
<protein>
    <recommendedName>
        <fullName evidence="6">Kelch repeat protein</fullName>
    </recommendedName>
</protein>
<evidence type="ECO:0000256" key="1">
    <source>
        <dbReference type="SAM" id="MobiDB-lite"/>
    </source>
</evidence>
<keyword evidence="2" id="KW-0812">Transmembrane</keyword>
<dbReference type="CDD" id="cd12087">
    <property type="entry name" value="TM_EGFR-like"/>
    <property type="match status" value="1"/>
</dbReference>
<name>A0A9N9VFT5_9HYPO</name>